<sequence length="212" mass="24005">MTLENDAVAGATIELLESRLRQLTYLLTGDANWTGIPTAPAKPASLDDSVSRRLLRLERQLEKLSRNIPAVRDVLVLHDRFPDIFRPTPPSTLPENLTTQNLASIVLSYASAFPETASRLTSLNDLPIPDAQTSASLIQLQPRLDRLAQVQEHQAKHISELRVQTARVLQRWYEIALVGGGECWAEWEGRLEDIEREVKREEVVRERRAKEL</sequence>
<dbReference type="OrthoDB" id="5403729at2759"/>
<evidence type="ECO:0000313" key="3">
    <source>
        <dbReference type="Proteomes" id="UP000326565"/>
    </source>
</evidence>
<proteinExistence type="predicted"/>
<dbReference type="GO" id="GO:0005869">
    <property type="term" value="C:dynactin complex"/>
    <property type="evidence" value="ECO:0007669"/>
    <property type="project" value="InterPro"/>
</dbReference>
<protein>
    <recommendedName>
        <fullName evidence="4">Nuclear distribution protein RO10</fullName>
    </recommendedName>
</protein>
<keyword evidence="3" id="KW-1185">Reference proteome</keyword>
<evidence type="ECO:0000256" key="1">
    <source>
        <dbReference type="SAM" id="Coils"/>
    </source>
</evidence>
<organism evidence="2 3">
    <name type="scientific">Aspergillus leporis</name>
    <dbReference type="NCBI Taxonomy" id="41062"/>
    <lineage>
        <taxon>Eukaryota</taxon>
        <taxon>Fungi</taxon>
        <taxon>Dikarya</taxon>
        <taxon>Ascomycota</taxon>
        <taxon>Pezizomycotina</taxon>
        <taxon>Eurotiomycetes</taxon>
        <taxon>Eurotiomycetidae</taxon>
        <taxon>Eurotiales</taxon>
        <taxon>Aspergillaceae</taxon>
        <taxon>Aspergillus</taxon>
        <taxon>Aspergillus subgen. Circumdati</taxon>
    </lineage>
</organism>
<accession>A0A5N5X9M1</accession>
<name>A0A5N5X9M1_9EURO</name>
<dbReference type="AlphaFoldDB" id="A0A5N5X9M1"/>
<dbReference type="InterPro" id="IPR009991">
    <property type="entry name" value="DCTN3"/>
</dbReference>
<reference evidence="2 3" key="1">
    <citation type="submission" date="2019-04" db="EMBL/GenBank/DDBJ databases">
        <title>Friends and foes A comparative genomics study of 23 Aspergillus species from section Flavi.</title>
        <authorList>
            <consortium name="DOE Joint Genome Institute"/>
            <person name="Kjaerbolling I."/>
            <person name="Vesth T."/>
            <person name="Frisvad J.C."/>
            <person name="Nybo J.L."/>
            <person name="Theobald S."/>
            <person name="Kildgaard S."/>
            <person name="Isbrandt T."/>
            <person name="Kuo A."/>
            <person name="Sato A."/>
            <person name="Lyhne E.K."/>
            <person name="Kogle M.E."/>
            <person name="Wiebenga A."/>
            <person name="Kun R.S."/>
            <person name="Lubbers R.J."/>
            <person name="Makela M.R."/>
            <person name="Barry K."/>
            <person name="Chovatia M."/>
            <person name="Clum A."/>
            <person name="Daum C."/>
            <person name="Haridas S."/>
            <person name="He G."/>
            <person name="LaButti K."/>
            <person name="Lipzen A."/>
            <person name="Mondo S."/>
            <person name="Riley R."/>
            <person name="Salamov A."/>
            <person name="Simmons B.A."/>
            <person name="Magnuson J.K."/>
            <person name="Henrissat B."/>
            <person name="Mortensen U.H."/>
            <person name="Larsen T.O."/>
            <person name="Devries R.P."/>
            <person name="Grigoriev I.V."/>
            <person name="Machida M."/>
            <person name="Baker S.E."/>
            <person name="Andersen M.R."/>
        </authorList>
    </citation>
    <scope>NUCLEOTIDE SEQUENCE [LARGE SCALE GENOMIC DNA]</scope>
    <source>
        <strain evidence="2 3">CBS 151.66</strain>
    </source>
</reference>
<gene>
    <name evidence="2" type="ORF">BDV29DRAFT_171110</name>
</gene>
<evidence type="ECO:0000313" key="2">
    <source>
        <dbReference type="EMBL" id="KAB8075960.1"/>
    </source>
</evidence>
<keyword evidence="1" id="KW-0175">Coiled coil</keyword>
<dbReference type="Pfam" id="PF07426">
    <property type="entry name" value="Dynactin_p22"/>
    <property type="match status" value="1"/>
</dbReference>
<feature type="coiled-coil region" evidence="1">
    <location>
        <begin position="47"/>
        <end position="74"/>
    </location>
</feature>
<dbReference type="EMBL" id="ML732187">
    <property type="protein sequence ID" value="KAB8075960.1"/>
    <property type="molecule type" value="Genomic_DNA"/>
</dbReference>
<dbReference type="GO" id="GO:0061640">
    <property type="term" value="P:cytoskeleton-dependent cytokinesis"/>
    <property type="evidence" value="ECO:0007669"/>
    <property type="project" value="InterPro"/>
</dbReference>
<dbReference type="Proteomes" id="UP000326565">
    <property type="component" value="Unassembled WGS sequence"/>
</dbReference>
<evidence type="ECO:0008006" key="4">
    <source>
        <dbReference type="Google" id="ProtNLM"/>
    </source>
</evidence>